<evidence type="ECO:0000256" key="4">
    <source>
        <dbReference type="SAM" id="Phobius"/>
    </source>
</evidence>
<dbReference type="SUPFAM" id="SSF51445">
    <property type="entry name" value="(Trans)glycosidases"/>
    <property type="match status" value="1"/>
</dbReference>
<dbReference type="EMBL" id="CADCWE010000172">
    <property type="protein sequence ID" value="CAA9547668.1"/>
    <property type="molecule type" value="Genomic_DNA"/>
</dbReference>
<dbReference type="AlphaFoldDB" id="A0A6J4UDM0"/>
<dbReference type="GO" id="GO:0004565">
    <property type="term" value="F:beta-galactosidase activity"/>
    <property type="evidence" value="ECO:0007669"/>
    <property type="project" value="InterPro"/>
</dbReference>
<dbReference type="InterPro" id="IPR017853">
    <property type="entry name" value="GH"/>
</dbReference>
<keyword evidence="2" id="KW-0326">Glycosidase</keyword>
<dbReference type="PANTHER" id="PTHR12631:SF10">
    <property type="entry name" value="BETA-XYLOSIDASE-LIKE PROTEIN-RELATED"/>
    <property type="match status" value="1"/>
</dbReference>
<dbReference type="InterPro" id="IPR051923">
    <property type="entry name" value="Glycosyl_Hydrolase_39"/>
</dbReference>
<feature type="transmembrane region" description="Helical" evidence="4">
    <location>
        <begin position="558"/>
        <end position="577"/>
    </location>
</feature>
<feature type="domain" description="Glycoside hydrolase family 42 N-terminal" evidence="5">
    <location>
        <begin position="129"/>
        <end position="179"/>
    </location>
</feature>
<sequence length="617" mass="65128">MQGQRRGQPLPPGRADSHRRARPAGPAPGAPRPARARGRRAKPVTVGPVTRWVAATLAPVATRPEAIRALRAVAIGLAGLFLLASAALADRYLHRGIERGDERPYVVHPAGRPPAANVDLLDLSAAQLDAAAAALQAAGIRIVRQSFAWSEIEPGPGQYVWDRHDALLDALEPRGIAVLAVLHRSPDWARAGAARGFPDAPPADNAAYAAFVERTGRHFGPRVRYYQIWDLPNLPDRWGGAAVDPADYAALLAQGANAVRQGAPGAAVVLAEFAPAPPDGVVTDLDLLDGVYRAGAAAFFDIVAARVDGGDHAPTDRLVGADRQNLGRATLFRDRMLRWNDQATPIWATRYGWRTGDGGVSPAEQARFAVGGLRRAAAEWPWMGTMFAGDLVPNAAAAESGNVLLPDGQPAPLLAALGDHAQETAGVAGVGYLPGSAPTVTYEGGWVNQDLGEGFRTTTEVGAVATLRFRGSGLIATLRFGPQAGILAGTIDGEPLPGQTVENGTGRLDLESSLQARDIPIRLVDGLDPDAIHELRLSLAAPGELTVGPLIVVREIPFLWPVATLAAGAALLLFVAVREGAYLVARLAGHLRDDRAPALDLRPSLPHLPDWRPSRRA</sequence>
<keyword evidence="4" id="KW-0812">Transmembrane</keyword>
<dbReference type="PANTHER" id="PTHR12631">
    <property type="entry name" value="ALPHA-L-IDURONIDASE"/>
    <property type="match status" value="1"/>
</dbReference>
<feature type="region of interest" description="Disordered" evidence="3">
    <location>
        <begin position="1"/>
        <end position="43"/>
    </location>
</feature>
<organism evidence="6">
    <name type="scientific">uncultured Thermomicrobiales bacterium</name>
    <dbReference type="NCBI Taxonomy" id="1645740"/>
    <lineage>
        <taxon>Bacteria</taxon>
        <taxon>Pseudomonadati</taxon>
        <taxon>Thermomicrobiota</taxon>
        <taxon>Thermomicrobia</taxon>
        <taxon>Thermomicrobiales</taxon>
        <taxon>environmental samples</taxon>
    </lineage>
</organism>
<evidence type="ECO:0000313" key="6">
    <source>
        <dbReference type="EMBL" id="CAA9547668.1"/>
    </source>
</evidence>
<keyword evidence="4" id="KW-1133">Transmembrane helix</keyword>
<gene>
    <name evidence="6" type="ORF">AVDCRST_MAG73-2572</name>
</gene>
<evidence type="ECO:0000256" key="1">
    <source>
        <dbReference type="ARBA" id="ARBA00022801"/>
    </source>
</evidence>
<proteinExistence type="predicted"/>
<dbReference type="Pfam" id="PF02449">
    <property type="entry name" value="Glyco_hydro_42"/>
    <property type="match status" value="1"/>
</dbReference>
<evidence type="ECO:0000259" key="5">
    <source>
        <dbReference type="Pfam" id="PF02449"/>
    </source>
</evidence>
<accession>A0A6J4UDM0</accession>
<feature type="transmembrane region" description="Helical" evidence="4">
    <location>
        <begin position="69"/>
        <end position="89"/>
    </location>
</feature>
<protein>
    <submittedName>
        <fullName evidence="6">GH39</fullName>
    </submittedName>
</protein>
<dbReference type="GO" id="GO:0009341">
    <property type="term" value="C:beta-galactosidase complex"/>
    <property type="evidence" value="ECO:0007669"/>
    <property type="project" value="InterPro"/>
</dbReference>
<evidence type="ECO:0000256" key="2">
    <source>
        <dbReference type="ARBA" id="ARBA00023295"/>
    </source>
</evidence>
<reference evidence="6" key="1">
    <citation type="submission" date="2020-02" db="EMBL/GenBank/DDBJ databases">
        <authorList>
            <person name="Meier V. D."/>
        </authorList>
    </citation>
    <scope>NUCLEOTIDE SEQUENCE</scope>
    <source>
        <strain evidence="6">AVDCRST_MAG73</strain>
    </source>
</reference>
<dbReference type="InterPro" id="IPR013529">
    <property type="entry name" value="Glyco_hydro_42_N"/>
</dbReference>
<keyword evidence="4" id="KW-0472">Membrane</keyword>
<dbReference type="Gene3D" id="3.20.20.80">
    <property type="entry name" value="Glycosidases"/>
    <property type="match status" value="1"/>
</dbReference>
<evidence type="ECO:0000256" key="3">
    <source>
        <dbReference type="SAM" id="MobiDB-lite"/>
    </source>
</evidence>
<dbReference type="GO" id="GO:0005975">
    <property type="term" value="P:carbohydrate metabolic process"/>
    <property type="evidence" value="ECO:0007669"/>
    <property type="project" value="InterPro"/>
</dbReference>
<keyword evidence="1" id="KW-0378">Hydrolase</keyword>
<name>A0A6J4UDM0_9BACT</name>